<feature type="transmembrane region" description="Helical" evidence="1">
    <location>
        <begin position="80"/>
        <end position="99"/>
    </location>
</feature>
<reference evidence="3" key="1">
    <citation type="submission" date="2013-02" db="EMBL/GenBank/DDBJ databases">
        <authorList>
            <consortium name="The Broad Institute Genome Sequencing Platform"/>
            <person name="Cuomo C."/>
            <person name="Becnel J."/>
            <person name="Sanscrainte N."/>
            <person name="Walker B."/>
            <person name="Young S.K."/>
            <person name="Zeng Q."/>
            <person name="Gargeya S."/>
            <person name="Fitzgerald M."/>
            <person name="Haas B."/>
            <person name="Abouelleil A."/>
            <person name="Alvarado L."/>
            <person name="Arachchi H.M."/>
            <person name="Berlin A.M."/>
            <person name="Chapman S.B."/>
            <person name="Dewar J."/>
            <person name="Goldberg J."/>
            <person name="Griggs A."/>
            <person name="Gujja S."/>
            <person name="Hansen M."/>
            <person name="Howarth C."/>
            <person name="Imamovic A."/>
            <person name="Larimer J."/>
            <person name="McCowan C."/>
            <person name="Murphy C."/>
            <person name="Neiman D."/>
            <person name="Pearson M."/>
            <person name="Priest M."/>
            <person name="Roberts A."/>
            <person name="Saif S."/>
            <person name="Shea T."/>
            <person name="Sisk P."/>
            <person name="Sykes S."/>
            <person name="Wortman J."/>
            <person name="Nusbaum C."/>
            <person name="Birren B."/>
        </authorList>
    </citation>
    <scope>NUCLEOTIDE SEQUENCE [LARGE SCALE GENOMIC DNA]</scope>
    <source>
        <strain evidence="3">PRA339</strain>
    </source>
</reference>
<keyword evidence="3" id="KW-1185">Reference proteome</keyword>
<organism evidence="2 3">
    <name type="scientific">Anncaliia algerae PRA339</name>
    <dbReference type="NCBI Taxonomy" id="1288291"/>
    <lineage>
        <taxon>Eukaryota</taxon>
        <taxon>Fungi</taxon>
        <taxon>Fungi incertae sedis</taxon>
        <taxon>Microsporidia</taxon>
        <taxon>Tubulinosematoidea</taxon>
        <taxon>Tubulinosematidae</taxon>
        <taxon>Anncaliia</taxon>
    </lineage>
</organism>
<dbReference type="HOGENOM" id="CLU_126085_0_0_1"/>
<reference evidence="2 3" key="2">
    <citation type="submission" date="2014-03" db="EMBL/GenBank/DDBJ databases">
        <title>The Genome Sequence of Anncaliia algerae insect isolate PRA339.</title>
        <authorList>
            <consortium name="The Broad Institute Genome Sequencing Platform"/>
            <consortium name="The Broad Institute Genome Sequencing Center for Infectious Disease"/>
            <person name="Cuomo C."/>
            <person name="Becnel J."/>
            <person name="Sanscrainte N."/>
            <person name="Walker B."/>
            <person name="Young S.K."/>
            <person name="Zeng Q."/>
            <person name="Gargeya S."/>
            <person name="Fitzgerald M."/>
            <person name="Haas B."/>
            <person name="Abouelleil A."/>
            <person name="Alvarado L."/>
            <person name="Arachchi H.M."/>
            <person name="Berlin A.M."/>
            <person name="Chapman S.B."/>
            <person name="Dewar J."/>
            <person name="Goldberg J."/>
            <person name="Griggs A."/>
            <person name="Gujja S."/>
            <person name="Hansen M."/>
            <person name="Howarth C."/>
            <person name="Imamovic A."/>
            <person name="Larimer J."/>
            <person name="McCowan C."/>
            <person name="Murphy C."/>
            <person name="Neiman D."/>
            <person name="Pearson M."/>
            <person name="Priest M."/>
            <person name="Roberts A."/>
            <person name="Saif S."/>
            <person name="Shea T."/>
            <person name="Sisk P."/>
            <person name="Sykes S."/>
            <person name="Wortman J."/>
            <person name="Nusbaum C."/>
            <person name="Birren B."/>
        </authorList>
    </citation>
    <scope>NUCLEOTIDE SEQUENCE [LARGE SCALE GENOMIC DNA]</scope>
    <source>
        <strain evidence="2 3">PRA339</strain>
    </source>
</reference>
<dbReference type="EMBL" id="KK365185">
    <property type="protein sequence ID" value="KCZ80361.1"/>
    <property type="molecule type" value="Genomic_DNA"/>
</dbReference>
<protein>
    <submittedName>
        <fullName evidence="2">Uncharacterized protein</fullName>
    </submittedName>
</protein>
<keyword evidence="1" id="KW-0472">Membrane</keyword>
<accession>A0A059F045</accession>
<dbReference type="Proteomes" id="UP000030655">
    <property type="component" value="Unassembled WGS sequence"/>
</dbReference>
<dbReference type="AlphaFoldDB" id="A0A059F045"/>
<dbReference type="OrthoDB" id="10331494at2759"/>
<dbReference type="VEuPathDB" id="MicrosporidiaDB:H312_02229"/>
<evidence type="ECO:0000313" key="3">
    <source>
        <dbReference type="Proteomes" id="UP000030655"/>
    </source>
</evidence>
<feature type="transmembrane region" description="Helical" evidence="1">
    <location>
        <begin position="12"/>
        <end position="30"/>
    </location>
</feature>
<sequence length="155" mass="18522">MVFQVNMNTIQLIYLIFCGICLIQIIIYVVHAKTEITYNENRGVLKPNYLIYNIFSFFMNNFITFNCMSFAILTSNYVSFILFFYININILLIAIVSCIYSRNGYLYLSYIWISIFELFFIGYNRKIFLREILFNRNKRIGSNLFLKHLLKVSKN</sequence>
<feature type="transmembrane region" description="Helical" evidence="1">
    <location>
        <begin position="105"/>
        <end position="123"/>
    </location>
</feature>
<name>A0A059F045_9MICR</name>
<proteinExistence type="predicted"/>
<keyword evidence="1" id="KW-0812">Transmembrane</keyword>
<evidence type="ECO:0000256" key="1">
    <source>
        <dbReference type="SAM" id="Phobius"/>
    </source>
</evidence>
<feature type="transmembrane region" description="Helical" evidence="1">
    <location>
        <begin position="50"/>
        <end position="73"/>
    </location>
</feature>
<keyword evidence="1" id="KW-1133">Transmembrane helix</keyword>
<evidence type="ECO:0000313" key="2">
    <source>
        <dbReference type="EMBL" id="KCZ80361.1"/>
    </source>
</evidence>
<gene>
    <name evidence="2" type="ORF">H312_02229</name>
</gene>